<keyword evidence="1" id="KW-1185">Reference proteome</keyword>
<reference evidence="2" key="1">
    <citation type="submission" date="2016-11" db="UniProtKB">
        <authorList>
            <consortium name="WormBaseParasite"/>
        </authorList>
    </citation>
    <scope>IDENTIFICATION</scope>
</reference>
<protein>
    <submittedName>
        <fullName evidence="2">Secreted protein</fullName>
    </submittedName>
</protein>
<organism evidence="1 2">
    <name type="scientific">Caenorhabditis tropicalis</name>
    <dbReference type="NCBI Taxonomy" id="1561998"/>
    <lineage>
        <taxon>Eukaryota</taxon>
        <taxon>Metazoa</taxon>
        <taxon>Ecdysozoa</taxon>
        <taxon>Nematoda</taxon>
        <taxon>Chromadorea</taxon>
        <taxon>Rhabditida</taxon>
        <taxon>Rhabditina</taxon>
        <taxon>Rhabditomorpha</taxon>
        <taxon>Rhabditoidea</taxon>
        <taxon>Rhabditidae</taxon>
        <taxon>Peloderinae</taxon>
        <taxon>Caenorhabditis</taxon>
    </lineage>
</organism>
<dbReference type="AlphaFoldDB" id="A0A1I7UFF5"/>
<name>A0A1I7UFF5_9PELO</name>
<evidence type="ECO:0000313" key="2">
    <source>
        <dbReference type="WBParaSite" id="Csp11.Scaffold629.g8778.t1"/>
    </source>
</evidence>
<dbReference type="Proteomes" id="UP000095282">
    <property type="component" value="Unplaced"/>
</dbReference>
<accession>A0A1I7UFF5</accession>
<evidence type="ECO:0000313" key="1">
    <source>
        <dbReference type="Proteomes" id="UP000095282"/>
    </source>
</evidence>
<proteinExistence type="predicted"/>
<sequence>MFHILSRIFLVIISSSEIKKSDTLKRKKPRKTMHFYWETAFRIVAIFFFRNISNGFFNISLVFYFGMTSGDCLGIHRS</sequence>
<dbReference type="WBParaSite" id="Csp11.Scaffold629.g8778.t1">
    <property type="protein sequence ID" value="Csp11.Scaffold629.g8778.t1"/>
    <property type="gene ID" value="Csp11.Scaffold629.g8778"/>
</dbReference>